<dbReference type="EMBL" id="FQNC01000041">
    <property type="protein sequence ID" value="SGY32067.1"/>
    <property type="molecule type" value="Genomic_DNA"/>
</dbReference>
<name>A0A2X0NW07_9BASI</name>
<organism evidence="1 2">
    <name type="scientific">Microbotryum silenes-dioicae</name>
    <dbReference type="NCBI Taxonomy" id="796604"/>
    <lineage>
        <taxon>Eukaryota</taxon>
        <taxon>Fungi</taxon>
        <taxon>Dikarya</taxon>
        <taxon>Basidiomycota</taxon>
        <taxon>Pucciniomycotina</taxon>
        <taxon>Microbotryomycetes</taxon>
        <taxon>Microbotryales</taxon>
        <taxon>Microbotryaceae</taxon>
        <taxon>Microbotryum</taxon>
    </lineage>
</organism>
<evidence type="ECO:0000313" key="2">
    <source>
        <dbReference type="Proteomes" id="UP000249464"/>
    </source>
</evidence>
<dbReference type="Proteomes" id="UP000249464">
    <property type="component" value="Unassembled WGS sequence"/>
</dbReference>
<protein>
    <submittedName>
        <fullName evidence="1">BQ5605_C002g01314 protein</fullName>
    </submittedName>
</protein>
<accession>A0A2X0NW07</accession>
<reference evidence="1 2" key="1">
    <citation type="submission" date="2016-11" db="EMBL/GenBank/DDBJ databases">
        <authorList>
            <person name="Jaros S."/>
            <person name="Januszkiewicz K."/>
            <person name="Wedrychowicz H."/>
        </authorList>
    </citation>
    <scope>NUCLEOTIDE SEQUENCE [LARGE SCALE GENOMIC DNA]</scope>
</reference>
<gene>
    <name evidence="1" type="primary">BQ5605_C002g01314</name>
    <name evidence="1" type="ORF">BQ5605_C002G01314</name>
</gene>
<proteinExistence type="predicted"/>
<dbReference type="AlphaFoldDB" id="A0A2X0NW07"/>
<sequence>MAQTQEAKSMTAIAEQLLNTCLIRVQADSIIIQAHVISIPVPELIEFEKCSNGLHLHRPGGRILVKTFAQNNFDLLA</sequence>
<keyword evidence="2" id="KW-1185">Reference proteome</keyword>
<evidence type="ECO:0000313" key="1">
    <source>
        <dbReference type="EMBL" id="SGY32067.1"/>
    </source>
</evidence>